<dbReference type="Pfam" id="PF01381">
    <property type="entry name" value="HTH_3"/>
    <property type="match status" value="1"/>
</dbReference>
<dbReference type="EMBL" id="JAAMPC010000001">
    <property type="protein sequence ID" value="KAG2332243.1"/>
    <property type="molecule type" value="Genomic_DNA"/>
</dbReference>
<keyword evidence="5" id="KW-0804">Transcription</keyword>
<dbReference type="OrthoDB" id="10253401at2759"/>
<keyword evidence="4" id="KW-0238">DNA-binding</keyword>
<evidence type="ECO:0000256" key="1">
    <source>
        <dbReference type="ARBA" id="ARBA00004604"/>
    </source>
</evidence>
<evidence type="ECO:0000313" key="8">
    <source>
        <dbReference type="EMBL" id="KAG2332243.1"/>
    </source>
</evidence>
<comment type="subcellular location">
    <subcellularLocation>
        <location evidence="1">Nucleus</location>
        <location evidence="1">Nucleolus</location>
    </subcellularLocation>
</comment>
<feature type="region of interest" description="Disordered" evidence="6">
    <location>
        <begin position="152"/>
        <end position="194"/>
    </location>
</feature>
<feature type="compositionally biased region" description="Basic and acidic residues" evidence="6">
    <location>
        <begin position="65"/>
        <end position="79"/>
    </location>
</feature>
<dbReference type="PANTHER" id="PTHR10245:SF114">
    <property type="entry name" value="MULTIPROTEIN-BRIDGING FACTOR 1A"/>
    <property type="match status" value="1"/>
</dbReference>
<dbReference type="CDD" id="cd00093">
    <property type="entry name" value="HTH_XRE"/>
    <property type="match status" value="1"/>
</dbReference>
<dbReference type="InterPro" id="IPR010982">
    <property type="entry name" value="Lambda_DNA-bd_dom_sf"/>
</dbReference>
<dbReference type="Proteomes" id="UP000886595">
    <property type="component" value="Unassembled WGS sequence"/>
</dbReference>
<sequence length="228" mass="25810">MAGVGPLTQDWEPVVIRKKAPNSAAKRDEKTVNAARRSGADIESVRKYNAGTNKPASSGTSLNTKRLDDDTENLSHERVPTELKKAIMQARTDKKLTQSQLAQLINEKPQVIQEYESGKAIPNQQILSKLERALGAKLREELESILNRLKSDDTKETPSGDQLDIDALDDDPWGKWGDEEEQEDDDNCKADKSYDDMQLKLDLRDRVDSLFRFLNKIIESKNKESIYH</sequence>
<dbReference type="PANTHER" id="PTHR10245">
    <property type="entry name" value="ENDOTHELIAL DIFFERENTIATION-RELATED FACTOR 1 MULTIPROTEIN BRIDGING FACTOR 1"/>
    <property type="match status" value="1"/>
</dbReference>
<evidence type="ECO:0000256" key="2">
    <source>
        <dbReference type="ARBA" id="ARBA00009802"/>
    </source>
</evidence>
<evidence type="ECO:0000256" key="4">
    <source>
        <dbReference type="ARBA" id="ARBA00023125"/>
    </source>
</evidence>
<evidence type="ECO:0000256" key="3">
    <source>
        <dbReference type="ARBA" id="ARBA00023015"/>
    </source>
</evidence>
<keyword evidence="3" id="KW-0805">Transcription regulation</keyword>
<organism evidence="8 9">
    <name type="scientific">Brassica carinata</name>
    <name type="common">Ethiopian mustard</name>
    <name type="synonym">Abyssinian cabbage</name>
    <dbReference type="NCBI Taxonomy" id="52824"/>
    <lineage>
        <taxon>Eukaryota</taxon>
        <taxon>Viridiplantae</taxon>
        <taxon>Streptophyta</taxon>
        <taxon>Embryophyta</taxon>
        <taxon>Tracheophyta</taxon>
        <taxon>Spermatophyta</taxon>
        <taxon>Magnoliopsida</taxon>
        <taxon>eudicotyledons</taxon>
        <taxon>Gunneridae</taxon>
        <taxon>Pentapetalae</taxon>
        <taxon>rosids</taxon>
        <taxon>malvids</taxon>
        <taxon>Brassicales</taxon>
        <taxon>Brassicaceae</taxon>
        <taxon>Brassiceae</taxon>
        <taxon>Brassica</taxon>
    </lineage>
</organism>
<dbReference type="SMART" id="SM00530">
    <property type="entry name" value="HTH_XRE"/>
    <property type="match status" value="1"/>
</dbReference>
<dbReference type="Gene3D" id="1.10.260.40">
    <property type="entry name" value="lambda repressor-like DNA-binding domains"/>
    <property type="match status" value="1"/>
</dbReference>
<protein>
    <recommendedName>
        <fullName evidence="7">HTH cro/C1-type domain-containing protein</fullName>
    </recommendedName>
</protein>
<evidence type="ECO:0000256" key="5">
    <source>
        <dbReference type="ARBA" id="ARBA00023163"/>
    </source>
</evidence>
<keyword evidence="9" id="KW-1185">Reference proteome</keyword>
<evidence type="ECO:0000259" key="7">
    <source>
        <dbReference type="PROSITE" id="PS50943"/>
    </source>
</evidence>
<dbReference type="AlphaFoldDB" id="A0A8X8BF79"/>
<dbReference type="InterPro" id="IPR001387">
    <property type="entry name" value="Cro/C1-type_HTH"/>
</dbReference>
<dbReference type="InterPro" id="IPR013729">
    <property type="entry name" value="MBF1_N"/>
</dbReference>
<feature type="domain" description="HTH cro/C1-type" evidence="7">
    <location>
        <begin position="87"/>
        <end position="142"/>
    </location>
</feature>
<reference evidence="8 9" key="1">
    <citation type="submission" date="2020-02" db="EMBL/GenBank/DDBJ databases">
        <authorList>
            <person name="Ma Q."/>
            <person name="Huang Y."/>
            <person name="Song X."/>
            <person name="Pei D."/>
        </authorList>
    </citation>
    <scope>NUCLEOTIDE SEQUENCE [LARGE SCALE GENOMIC DNA]</scope>
    <source>
        <strain evidence="8">Sxm20200214</strain>
        <tissue evidence="8">Leaf</tissue>
    </source>
</reference>
<feature type="compositionally biased region" description="Polar residues" evidence="6">
    <location>
        <begin position="50"/>
        <end position="64"/>
    </location>
</feature>
<evidence type="ECO:0000313" key="9">
    <source>
        <dbReference type="Proteomes" id="UP000886595"/>
    </source>
</evidence>
<gene>
    <name evidence="8" type="ORF">Bca52824_003423</name>
</gene>
<dbReference type="FunFam" id="1.10.260.40:FF:000018">
    <property type="entry name" value="Multiprotein bridging factor 1"/>
    <property type="match status" value="1"/>
</dbReference>
<name>A0A8X8BF79_BRACI</name>
<dbReference type="GO" id="GO:0003713">
    <property type="term" value="F:transcription coactivator activity"/>
    <property type="evidence" value="ECO:0007669"/>
    <property type="project" value="UniProtKB-ARBA"/>
</dbReference>
<dbReference type="Pfam" id="PF08523">
    <property type="entry name" value="MBF1"/>
    <property type="match status" value="1"/>
</dbReference>
<feature type="region of interest" description="Disordered" evidence="6">
    <location>
        <begin position="1"/>
        <end position="79"/>
    </location>
</feature>
<dbReference type="PROSITE" id="PS50943">
    <property type="entry name" value="HTH_CROC1"/>
    <property type="match status" value="1"/>
</dbReference>
<comment type="caution">
    <text evidence="8">The sequence shown here is derived from an EMBL/GenBank/DDBJ whole genome shotgun (WGS) entry which is preliminary data.</text>
</comment>
<accession>A0A8X8BF79</accession>
<dbReference type="SUPFAM" id="SSF47413">
    <property type="entry name" value="lambda repressor-like DNA-binding domains"/>
    <property type="match status" value="1"/>
</dbReference>
<comment type="similarity">
    <text evidence="2">Belongs to the MBF1 family.</text>
</comment>
<dbReference type="GO" id="GO:0003677">
    <property type="term" value="F:DNA binding"/>
    <property type="evidence" value="ECO:0007669"/>
    <property type="project" value="UniProtKB-KW"/>
</dbReference>
<dbReference type="GO" id="GO:0005730">
    <property type="term" value="C:nucleolus"/>
    <property type="evidence" value="ECO:0007669"/>
    <property type="project" value="UniProtKB-SubCell"/>
</dbReference>
<proteinExistence type="inferred from homology"/>
<evidence type="ECO:0000256" key="6">
    <source>
        <dbReference type="SAM" id="MobiDB-lite"/>
    </source>
</evidence>